<evidence type="ECO:0000259" key="1">
    <source>
        <dbReference type="Pfam" id="PF13518"/>
    </source>
</evidence>
<dbReference type="Pfam" id="PF13518">
    <property type="entry name" value="HTH_28"/>
    <property type="match status" value="1"/>
</dbReference>
<dbReference type="InterPro" id="IPR055247">
    <property type="entry name" value="InsJ-like_HTH"/>
</dbReference>
<sequence length="92" mass="10912">MTKHTYYPVELKIQIVERYLKGASAASLRKEFQIASSGTLYTWKKWYLEGDVSRLNSVSGRPLRHELSVSEELKQTKQELELLKKYFSQERW</sequence>
<dbReference type="EMBL" id="JAARRG010000002">
    <property type="protein sequence ID" value="MBC1485598.1"/>
    <property type="molecule type" value="Genomic_DNA"/>
</dbReference>
<feature type="domain" description="Insertion element IS150 protein InsJ-like helix-turn-helix" evidence="1">
    <location>
        <begin position="12"/>
        <end position="50"/>
    </location>
</feature>
<dbReference type="SUPFAM" id="SSF46689">
    <property type="entry name" value="Homeodomain-like"/>
    <property type="match status" value="1"/>
</dbReference>
<name>A0A7X1C601_LISSE</name>
<dbReference type="AlphaFoldDB" id="A0A7X1C601"/>
<dbReference type="RefSeq" id="WP_185383452.1">
    <property type="nucleotide sequence ID" value="NZ_JAARRG010000002.1"/>
</dbReference>
<protein>
    <submittedName>
        <fullName evidence="2">Transposase</fullName>
    </submittedName>
</protein>
<dbReference type="Proteomes" id="UP000523362">
    <property type="component" value="Unassembled WGS sequence"/>
</dbReference>
<evidence type="ECO:0000313" key="2">
    <source>
        <dbReference type="EMBL" id="MBC1485598.1"/>
    </source>
</evidence>
<organism evidence="2 3">
    <name type="scientific">Listeria seeligeri</name>
    <dbReference type="NCBI Taxonomy" id="1640"/>
    <lineage>
        <taxon>Bacteria</taxon>
        <taxon>Bacillati</taxon>
        <taxon>Bacillota</taxon>
        <taxon>Bacilli</taxon>
        <taxon>Bacillales</taxon>
        <taxon>Listeriaceae</taxon>
        <taxon>Listeria</taxon>
    </lineage>
</organism>
<comment type="caution">
    <text evidence="2">The sequence shown here is derived from an EMBL/GenBank/DDBJ whole genome shotgun (WGS) entry which is preliminary data.</text>
</comment>
<reference evidence="2 3" key="1">
    <citation type="submission" date="2020-03" db="EMBL/GenBank/DDBJ databases">
        <title>Soil Listeria distribution.</title>
        <authorList>
            <person name="Liao J."/>
            <person name="Wiedmann M."/>
        </authorList>
    </citation>
    <scope>NUCLEOTIDE SEQUENCE [LARGE SCALE GENOMIC DNA]</scope>
    <source>
        <strain evidence="2 3">FSL L7-1560</strain>
    </source>
</reference>
<dbReference type="InterPro" id="IPR009057">
    <property type="entry name" value="Homeodomain-like_sf"/>
</dbReference>
<accession>A0A7X1C601</accession>
<proteinExistence type="predicted"/>
<evidence type="ECO:0000313" key="3">
    <source>
        <dbReference type="Proteomes" id="UP000523362"/>
    </source>
</evidence>
<gene>
    <name evidence="2" type="ORF">HB897_05035</name>
</gene>